<dbReference type="AlphaFoldDB" id="A0A397HMB5"/>
<dbReference type="RefSeq" id="XP_026616776.1">
    <property type="nucleotide sequence ID" value="XM_026762181.1"/>
</dbReference>
<evidence type="ECO:0000313" key="2">
    <source>
        <dbReference type="Proteomes" id="UP000215305"/>
    </source>
</evidence>
<comment type="caution">
    <text evidence="1">The sequence shown here is derived from an EMBL/GenBank/DDBJ whole genome shotgun (WGS) entry which is preliminary data.</text>
</comment>
<reference evidence="1" key="1">
    <citation type="submission" date="2018-08" db="EMBL/GenBank/DDBJ databases">
        <title>Draft genome sequence of azole-resistant Aspergillus thermomutatus (Neosartorya pseudofischeri) strain HMR AF 39, isolated from a human nasal aspirate.</title>
        <authorList>
            <person name="Parent-Michaud M."/>
            <person name="Dufresne P.J."/>
            <person name="Fournier E."/>
            <person name="Martineau C."/>
            <person name="Moreira S."/>
            <person name="Perkins V."/>
            <person name="De Repentigny L."/>
            <person name="Dufresne S.F."/>
        </authorList>
    </citation>
    <scope>NUCLEOTIDE SEQUENCE [LARGE SCALE GENOMIC DNA]</scope>
    <source>
        <strain evidence="1">HMR AF 39</strain>
    </source>
</reference>
<name>A0A397HMB5_ASPTH</name>
<dbReference type="GeneID" id="38130536"/>
<evidence type="ECO:0000313" key="1">
    <source>
        <dbReference type="EMBL" id="RHZ62474.1"/>
    </source>
</evidence>
<keyword evidence="2" id="KW-1185">Reference proteome</keyword>
<dbReference type="Proteomes" id="UP000215305">
    <property type="component" value="Unassembled WGS sequence"/>
</dbReference>
<gene>
    <name evidence="1" type="ORF">CDV56_108562</name>
</gene>
<proteinExistence type="predicted"/>
<sequence>MATTNDNYVETTSPAPYAQAIFLSQKMINNSFSLMWQLAQTEPDDPDDPNKTPLKYLQVTTKDPMLYFRLRMTDGEVRLYLTDDPKDDSQINWDINNWVFAFSVTIARKQITKDSEEYREFKERAGLPNSNFSLAVLFIDASSTTKWNPELSDFGDKEDEWRNLSAEARATFDTFIQRWLNVMKEKGSNILGYSAERQEDEELNEYAPTFPPTSIDYFCYPWRGADGTSAPKDNQECNALSYLMMSNFDEPPAHGAIDYTGAWVDDQSREGTFCMNQALFWPWMHSVLRQIVIGMVPYPDEPSVKWSPDNEDLPFRSGPKFHAGDDEAQDGQYQFKPAGFLWPHTWLLEGEYRQSQNMAVNGRDPHDTMTLTEESTSTSASLKFHPGKEQVDLNGQSTFIFRADHKTSKRHTWTLMTFGISWSISLAMASVEDGGLEVNIVPNSNTVNVSYDHDGDMQWETPPFILAARWKEMLQGGMQSALQRVEKNLLYALANQQRLFLPGKGSYLMKNPIFNAQGDLLVDLSFNGANPPKRTQRRLHYPNP</sequence>
<dbReference type="VEuPathDB" id="FungiDB:CDV56_108562"/>
<accession>A0A397HMB5</accession>
<dbReference type="EMBL" id="NKHU02000037">
    <property type="protein sequence ID" value="RHZ62474.1"/>
    <property type="molecule type" value="Genomic_DNA"/>
</dbReference>
<dbReference type="OrthoDB" id="5429442at2759"/>
<organism evidence="1 2">
    <name type="scientific">Aspergillus thermomutatus</name>
    <name type="common">Neosartorya pseudofischeri</name>
    <dbReference type="NCBI Taxonomy" id="41047"/>
    <lineage>
        <taxon>Eukaryota</taxon>
        <taxon>Fungi</taxon>
        <taxon>Dikarya</taxon>
        <taxon>Ascomycota</taxon>
        <taxon>Pezizomycotina</taxon>
        <taxon>Eurotiomycetes</taxon>
        <taxon>Eurotiomycetidae</taxon>
        <taxon>Eurotiales</taxon>
        <taxon>Aspergillaceae</taxon>
        <taxon>Aspergillus</taxon>
        <taxon>Aspergillus subgen. Fumigati</taxon>
    </lineage>
</organism>
<protein>
    <submittedName>
        <fullName evidence="1">Uncharacterized protein</fullName>
    </submittedName>
</protein>